<dbReference type="KEGG" id="pko:PKOR_05635"/>
<feature type="signal peptide" evidence="2">
    <location>
        <begin position="1"/>
        <end position="20"/>
    </location>
</feature>
<sequence length="108" mass="11674">MKKISVLAVAFALAGFTAQAQETATQTTQQTTQQGQTQGKQKITPEELPAAVQQAVTGDEYKDLTVGEVHKVQSAKDGAPVTYEVQFLDSEEQATVVRFDETGKKIES</sequence>
<reference evidence="3 4" key="1">
    <citation type="journal article" date="2015" name="Sci. Rep.">
        <title>Unraveling adaptation of Pontibacter korlensis to radiation and infertility in desert through complete genome and comparative transcriptomic analysis.</title>
        <authorList>
            <person name="Dai J."/>
            <person name="Dai W."/>
            <person name="Qiu C."/>
            <person name="Yang Z."/>
            <person name="Zhang Y."/>
            <person name="Zhou M."/>
            <person name="Zhang L."/>
            <person name="Fang C."/>
            <person name="Gao Q."/>
            <person name="Yang Q."/>
            <person name="Li X."/>
            <person name="Wang Z."/>
            <person name="Wang Z."/>
            <person name="Jia Z."/>
            <person name="Chen X."/>
        </authorList>
    </citation>
    <scope>NUCLEOTIDE SEQUENCE [LARGE SCALE GENOMIC DNA]</scope>
    <source>
        <strain evidence="3 4">X14-1T</strain>
    </source>
</reference>
<name>A0A0E3UWI0_9BACT</name>
<gene>
    <name evidence="3" type="ORF">PKOR_05635</name>
</gene>
<dbReference type="STRING" id="400092.PKOR_05635"/>
<evidence type="ECO:0000256" key="1">
    <source>
        <dbReference type="SAM" id="MobiDB-lite"/>
    </source>
</evidence>
<dbReference type="RefSeq" id="WP_046309626.1">
    <property type="nucleotide sequence ID" value="NZ_CBCSCY010000001.1"/>
</dbReference>
<dbReference type="PATRIC" id="fig|400092.3.peg.1249"/>
<evidence type="ECO:0008006" key="5">
    <source>
        <dbReference type="Google" id="ProtNLM"/>
    </source>
</evidence>
<dbReference type="Proteomes" id="UP000033109">
    <property type="component" value="Chromosome"/>
</dbReference>
<dbReference type="EMBL" id="CP009621">
    <property type="protein sequence ID" value="AKD02701.1"/>
    <property type="molecule type" value="Genomic_DNA"/>
</dbReference>
<dbReference type="AlphaFoldDB" id="A0A0E3UWI0"/>
<organism evidence="3 4">
    <name type="scientific">Pontibacter korlensis</name>
    <dbReference type="NCBI Taxonomy" id="400092"/>
    <lineage>
        <taxon>Bacteria</taxon>
        <taxon>Pseudomonadati</taxon>
        <taxon>Bacteroidota</taxon>
        <taxon>Cytophagia</taxon>
        <taxon>Cytophagales</taxon>
        <taxon>Hymenobacteraceae</taxon>
        <taxon>Pontibacter</taxon>
    </lineage>
</organism>
<dbReference type="HOGENOM" id="CLU_2194550_0_0_10"/>
<evidence type="ECO:0000256" key="2">
    <source>
        <dbReference type="SAM" id="SignalP"/>
    </source>
</evidence>
<evidence type="ECO:0000313" key="3">
    <source>
        <dbReference type="EMBL" id="AKD02701.1"/>
    </source>
</evidence>
<protein>
    <recommendedName>
        <fullName evidence="5">PepSY domain-containing protein</fullName>
    </recommendedName>
</protein>
<feature type="compositionally biased region" description="Low complexity" evidence="1">
    <location>
        <begin position="23"/>
        <end position="42"/>
    </location>
</feature>
<dbReference type="Gene3D" id="3.10.450.360">
    <property type="match status" value="1"/>
</dbReference>
<accession>A0A0E3UWI0</accession>
<feature type="chain" id="PRO_5002413542" description="PepSY domain-containing protein" evidence="2">
    <location>
        <begin position="21"/>
        <end position="108"/>
    </location>
</feature>
<evidence type="ECO:0000313" key="4">
    <source>
        <dbReference type="Proteomes" id="UP000033109"/>
    </source>
</evidence>
<keyword evidence="2" id="KW-0732">Signal</keyword>
<keyword evidence="4" id="KW-1185">Reference proteome</keyword>
<dbReference type="OrthoDB" id="853999at2"/>
<feature type="region of interest" description="Disordered" evidence="1">
    <location>
        <begin position="23"/>
        <end position="44"/>
    </location>
</feature>
<proteinExistence type="predicted"/>